<gene>
    <name evidence="2" type="ORF">C1645_835480</name>
</gene>
<evidence type="ECO:0000313" key="3">
    <source>
        <dbReference type="Proteomes" id="UP000265703"/>
    </source>
</evidence>
<dbReference type="Proteomes" id="UP000265703">
    <property type="component" value="Unassembled WGS sequence"/>
</dbReference>
<comment type="caution">
    <text evidence="2">The sequence shown here is derived from an EMBL/GenBank/DDBJ whole genome shotgun (WGS) entry which is preliminary data.</text>
</comment>
<reference evidence="2 3" key="1">
    <citation type="submission" date="2018-06" db="EMBL/GenBank/DDBJ databases">
        <title>Comparative genomics reveals the genomic features of Rhizophagus irregularis, R. cerebriforme, R. diaphanum and Gigaspora rosea, and their symbiotic lifestyle signature.</title>
        <authorList>
            <person name="Morin E."/>
            <person name="San Clemente H."/>
            <person name="Chen E.C.H."/>
            <person name="De La Providencia I."/>
            <person name="Hainaut M."/>
            <person name="Kuo A."/>
            <person name="Kohler A."/>
            <person name="Murat C."/>
            <person name="Tang N."/>
            <person name="Roy S."/>
            <person name="Loubradou J."/>
            <person name="Henrissat B."/>
            <person name="Grigoriev I.V."/>
            <person name="Corradi N."/>
            <person name="Roux C."/>
            <person name="Martin F.M."/>
        </authorList>
    </citation>
    <scope>NUCLEOTIDE SEQUENCE [LARGE SCALE GENOMIC DNA]</scope>
    <source>
        <strain evidence="2 3">DAOM 227022</strain>
    </source>
</reference>
<organism evidence="2 3">
    <name type="scientific">Glomus cerebriforme</name>
    <dbReference type="NCBI Taxonomy" id="658196"/>
    <lineage>
        <taxon>Eukaryota</taxon>
        <taxon>Fungi</taxon>
        <taxon>Fungi incertae sedis</taxon>
        <taxon>Mucoromycota</taxon>
        <taxon>Glomeromycotina</taxon>
        <taxon>Glomeromycetes</taxon>
        <taxon>Glomerales</taxon>
        <taxon>Glomeraceae</taxon>
        <taxon>Glomus</taxon>
    </lineage>
</organism>
<dbReference type="InterPro" id="IPR011579">
    <property type="entry name" value="ATPase_dom"/>
</dbReference>
<accession>A0A397SBY1</accession>
<proteinExistence type="predicted"/>
<dbReference type="GO" id="GO:0005524">
    <property type="term" value="F:ATP binding"/>
    <property type="evidence" value="ECO:0007669"/>
    <property type="project" value="InterPro"/>
</dbReference>
<dbReference type="EMBL" id="QKYT01000673">
    <property type="protein sequence ID" value="RIA82359.1"/>
    <property type="molecule type" value="Genomic_DNA"/>
</dbReference>
<sequence length="217" mass="24372">MVISGDKLSDFIDFVYPNLNDNSASSVDFMVSRAILALKNNNVEHNNGPISSKVIDAKVITGPQVDKSKISEWKSAVRALNHASEVYKAKHDKPMVIVYDNVSHLVYNNPKILDILQDDAKHSADDQKYIAVFVCSEGSVPRRMESRSAWSRAKQPVMEIGDFSREESMEYLIKKRNIKEVDAEKLYELVGGRIVELKDVADDFLAGQPLKISRSKS</sequence>
<protein>
    <recommendedName>
        <fullName evidence="1">ATPase domain-containing protein</fullName>
    </recommendedName>
</protein>
<dbReference type="AlphaFoldDB" id="A0A397SBY1"/>
<dbReference type="OrthoDB" id="2432464at2759"/>
<evidence type="ECO:0000259" key="1">
    <source>
        <dbReference type="Pfam" id="PF01637"/>
    </source>
</evidence>
<dbReference type="PANTHER" id="PTHR36168:SF1">
    <property type="entry name" value="ORC1-LIKE AAA ATPASE DOMAIN-CONTAINING PROTEIN"/>
    <property type="match status" value="1"/>
</dbReference>
<dbReference type="Pfam" id="PF01637">
    <property type="entry name" value="ATPase_2"/>
    <property type="match status" value="1"/>
</dbReference>
<evidence type="ECO:0000313" key="2">
    <source>
        <dbReference type="EMBL" id="RIA82359.1"/>
    </source>
</evidence>
<keyword evidence="3" id="KW-1185">Reference proteome</keyword>
<dbReference type="PANTHER" id="PTHR36168">
    <property type="entry name" value="CHROMOSOME 1, WHOLE GENOME SHOTGUN SEQUENCE"/>
    <property type="match status" value="1"/>
</dbReference>
<name>A0A397SBY1_9GLOM</name>
<dbReference type="STRING" id="658196.A0A397SBY1"/>
<feature type="domain" description="ATPase" evidence="1">
    <location>
        <begin position="62"/>
        <end position="199"/>
    </location>
</feature>